<dbReference type="AlphaFoldDB" id="A0AAD4CS04"/>
<dbReference type="Proteomes" id="UP001194746">
    <property type="component" value="Unassembled WGS sequence"/>
</dbReference>
<sequence length="186" mass="21146">MDPFRGCITAIGAWWEISQLDRARRQRQSNRRTKASILTDLENIIKCVHVSSDRYAHMEDEIKRVMLETHPPPGPGAALNADDLRPSEKQGLMESGVSSYCILYSPQVAEVLWQSLKKLVNNDNHRLRGPDSLLMGYVAWSTPALEINNLPDHSCHQPAGTHAVTKFGVFFNPECYHKFQACRRKF</sequence>
<organism evidence="1 2">
    <name type="scientific">Aspergillus nanangensis</name>
    <dbReference type="NCBI Taxonomy" id="2582783"/>
    <lineage>
        <taxon>Eukaryota</taxon>
        <taxon>Fungi</taxon>
        <taxon>Dikarya</taxon>
        <taxon>Ascomycota</taxon>
        <taxon>Pezizomycotina</taxon>
        <taxon>Eurotiomycetes</taxon>
        <taxon>Eurotiomycetidae</taxon>
        <taxon>Eurotiales</taxon>
        <taxon>Aspergillaceae</taxon>
        <taxon>Aspergillus</taxon>
        <taxon>Aspergillus subgen. Circumdati</taxon>
    </lineage>
</organism>
<dbReference type="EMBL" id="VCAU01000017">
    <property type="protein sequence ID" value="KAF9891649.1"/>
    <property type="molecule type" value="Genomic_DNA"/>
</dbReference>
<comment type="caution">
    <text evidence="1">The sequence shown here is derived from an EMBL/GenBank/DDBJ whole genome shotgun (WGS) entry which is preliminary data.</text>
</comment>
<reference evidence="1" key="1">
    <citation type="journal article" date="2019" name="Beilstein J. Org. Chem.">
        <title>Nanangenines: drimane sesquiterpenoids as the dominant metabolite cohort of a novel Australian fungus, Aspergillus nanangensis.</title>
        <authorList>
            <person name="Lacey H.J."/>
            <person name="Gilchrist C.L.M."/>
            <person name="Crombie A."/>
            <person name="Kalaitzis J.A."/>
            <person name="Vuong D."/>
            <person name="Rutledge P.J."/>
            <person name="Turner P."/>
            <person name="Pitt J.I."/>
            <person name="Lacey E."/>
            <person name="Chooi Y.H."/>
            <person name="Piggott A.M."/>
        </authorList>
    </citation>
    <scope>NUCLEOTIDE SEQUENCE</scope>
    <source>
        <strain evidence="1">MST-FP2251</strain>
    </source>
</reference>
<accession>A0AAD4CS04</accession>
<protein>
    <submittedName>
        <fullName evidence="1">Uncharacterized protein</fullName>
    </submittedName>
</protein>
<evidence type="ECO:0000313" key="2">
    <source>
        <dbReference type="Proteomes" id="UP001194746"/>
    </source>
</evidence>
<proteinExistence type="predicted"/>
<keyword evidence="2" id="KW-1185">Reference proteome</keyword>
<evidence type="ECO:0000313" key="1">
    <source>
        <dbReference type="EMBL" id="KAF9891649.1"/>
    </source>
</evidence>
<gene>
    <name evidence="1" type="ORF">FE257_003661</name>
</gene>
<name>A0AAD4CS04_ASPNN</name>
<reference evidence="1" key="2">
    <citation type="submission" date="2020-02" db="EMBL/GenBank/DDBJ databases">
        <authorList>
            <person name="Gilchrist C.L.M."/>
            <person name="Chooi Y.-H."/>
        </authorList>
    </citation>
    <scope>NUCLEOTIDE SEQUENCE</scope>
    <source>
        <strain evidence="1">MST-FP2251</strain>
    </source>
</reference>